<dbReference type="PANTHER" id="PTHR13812:SF19">
    <property type="entry name" value="KETIMINE REDUCTASE MU-CRYSTALLIN"/>
    <property type="match status" value="1"/>
</dbReference>
<dbReference type="Gene3D" id="3.40.50.720">
    <property type="entry name" value="NAD(P)-binding Rossmann-like Domain"/>
    <property type="match status" value="1"/>
</dbReference>
<sequence>MELLILSKQTLERLFNAEEALNALSLGYEHFEMGLVSNPERSVITKENDWWGVMLAHSYETGVCVKAVSVLPNNAKKGAPVTQALVIYHNALNGEPLALIEGTTFTALRTACVSALALKLLIKPEGVFFVGTGLQARYHAFVLKELFDIKEVNARSKTTQSRESFLSYCANLGLKVNSSLKEEDAQTVIVATTSNVPVIERFGEKNKIIVSIGAPTPSARELSDQVLKKADYIVVDSYEGCLKEAGDIIQPLSAGLLKREKIVSLGELVTSKKSASGKIVYKSVGIAFQDLYIAKYFFDKAQKEGVGQNVSLV</sequence>
<reference evidence="1 2" key="1">
    <citation type="submission" date="2017-04" db="EMBL/GenBank/DDBJ databases">
        <title>Novel microbial lineages endemic to geothermal iron-oxide mats fill important gaps in the evolutionary history of Archaea.</title>
        <authorList>
            <person name="Jay Z.J."/>
            <person name="Beam J.P."/>
            <person name="Dlakic M."/>
            <person name="Rusch D.B."/>
            <person name="Kozubal M.A."/>
            <person name="Inskeep W.P."/>
        </authorList>
    </citation>
    <scope>NUCLEOTIDE SEQUENCE [LARGE SCALE GENOMIC DNA]</scope>
    <source>
        <strain evidence="1">OSP_D</strain>
    </source>
</reference>
<dbReference type="SUPFAM" id="SSF51735">
    <property type="entry name" value="NAD(P)-binding Rossmann-fold domains"/>
    <property type="match status" value="1"/>
</dbReference>
<gene>
    <name evidence="1" type="ORF">B9Q01_09910</name>
</gene>
<dbReference type="PANTHER" id="PTHR13812">
    <property type="entry name" value="KETIMINE REDUCTASE MU-CRYSTALLIN"/>
    <property type="match status" value="1"/>
</dbReference>
<comment type="caution">
    <text evidence="1">The sequence shown here is derived from an EMBL/GenBank/DDBJ whole genome shotgun (WGS) entry which is preliminary data.</text>
</comment>
<dbReference type="EMBL" id="NEXC01000139">
    <property type="protein sequence ID" value="PSN81831.1"/>
    <property type="molecule type" value="Genomic_DNA"/>
</dbReference>
<accession>A0A2R6A625</accession>
<organism evidence="1 2">
    <name type="scientific">Candidatus Marsarchaeota G1 archaeon OSP_D</name>
    <dbReference type="NCBI Taxonomy" id="1978155"/>
    <lineage>
        <taxon>Archaea</taxon>
        <taxon>Candidatus Marsarchaeota</taxon>
        <taxon>Candidatus Marsarchaeota group 1</taxon>
    </lineage>
</organism>
<dbReference type="InterPro" id="IPR023401">
    <property type="entry name" value="ODC_N"/>
</dbReference>
<dbReference type="Gene3D" id="3.30.1780.10">
    <property type="entry name" value="ornithine cyclodeaminase, domain 1"/>
    <property type="match status" value="1"/>
</dbReference>
<dbReference type="Pfam" id="PF02423">
    <property type="entry name" value="OCD_Mu_crystall"/>
    <property type="match status" value="1"/>
</dbReference>
<proteinExistence type="predicted"/>
<dbReference type="GO" id="GO:0005737">
    <property type="term" value="C:cytoplasm"/>
    <property type="evidence" value="ECO:0007669"/>
    <property type="project" value="TreeGrafter"/>
</dbReference>
<dbReference type="InterPro" id="IPR036291">
    <property type="entry name" value="NAD(P)-bd_dom_sf"/>
</dbReference>
<protein>
    <recommendedName>
        <fullName evidence="3">Ornithine cyclodeaminase</fullName>
    </recommendedName>
</protein>
<evidence type="ECO:0000313" key="2">
    <source>
        <dbReference type="Proteomes" id="UP000240880"/>
    </source>
</evidence>
<dbReference type="PIRSF" id="PIRSF001439">
    <property type="entry name" value="CryM"/>
    <property type="match status" value="1"/>
</dbReference>
<dbReference type="AlphaFoldDB" id="A0A2R6A625"/>
<name>A0A2R6A625_9ARCH</name>
<evidence type="ECO:0008006" key="3">
    <source>
        <dbReference type="Google" id="ProtNLM"/>
    </source>
</evidence>
<evidence type="ECO:0000313" key="1">
    <source>
        <dbReference type="EMBL" id="PSN81831.1"/>
    </source>
</evidence>
<dbReference type="Proteomes" id="UP000240880">
    <property type="component" value="Unassembled WGS sequence"/>
</dbReference>
<dbReference type="InterPro" id="IPR003462">
    <property type="entry name" value="ODC_Mu_crystall"/>
</dbReference>